<reference evidence="1 2" key="1">
    <citation type="submission" date="2019-07" db="EMBL/GenBank/DDBJ databases">
        <title>Novel species of Flavobacterium.</title>
        <authorList>
            <person name="Liu Q."/>
            <person name="Xin Y.-H."/>
        </authorList>
    </citation>
    <scope>NUCLEOTIDE SEQUENCE [LARGE SCALE GENOMIC DNA]</scope>
    <source>
        <strain evidence="1 2">LB3P56</strain>
    </source>
</reference>
<accession>A0A553CIY5</accession>
<evidence type="ECO:0000313" key="2">
    <source>
        <dbReference type="Proteomes" id="UP000318585"/>
    </source>
</evidence>
<sequence length="50" mass="5878">MKSGEKNIFKFEIDPERALFFPDTNGMMRLESGDFYVTINDQRLKFGLTE</sequence>
<gene>
    <name evidence="1" type="ORF">FNW17_11410</name>
</gene>
<organism evidence="1 2">
    <name type="scientific">Flavobacterium franklandianum</name>
    <dbReference type="NCBI Taxonomy" id="2594430"/>
    <lineage>
        <taxon>Bacteria</taxon>
        <taxon>Pseudomonadati</taxon>
        <taxon>Bacteroidota</taxon>
        <taxon>Flavobacteriia</taxon>
        <taxon>Flavobacteriales</taxon>
        <taxon>Flavobacteriaceae</taxon>
        <taxon>Flavobacterium</taxon>
    </lineage>
</organism>
<name>A0A553CIY5_9FLAO</name>
<evidence type="ECO:0000313" key="1">
    <source>
        <dbReference type="EMBL" id="TRX20458.1"/>
    </source>
</evidence>
<comment type="caution">
    <text evidence="1">The sequence shown here is derived from an EMBL/GenBank/DDBJ whole genome shotgun (WGS) entry which is preliminary data.</text>
</comment>
<dbReference type="Proteomes" id="UP000318585">
    <property type="component" value="Unassembled WGS sequence"/>
</dbReference>
<protein>
    <recommendedName>
        <fullName evidence="3">Fibronectin type III-like domain-containing protein</fullName>
    </recommendedName>
</protein>
<keyword evidence="2" id="KW-1185">Reference proteome</keyword>
<evidence type="ECO:0008006" key="3">
    <source>
        <dbReference type="Google" id="ProtNLM"/>
    </source>
</evidence>
<proteinExistence type="predicted"/>
<dbReference type="AlphaFoldDB" id="A0A553CIY5"/>
<dbReference type="EMBL" id="VJZR01000010">
    <property type="protein sequence ID" value="TRX20458.1"/>
    <property type="molecule type" value="Genomic_DNA"/>
</dbReference>